<accession>A0A9X8R017</accession>
<reference evidence="2" key="1">
    <citation type="submission" date="2016-11" db="EMBL/GenBank/DDBJ databases">
        <authorList>
            <person name="Jaros S."/>
            <person name="Januszkiewicz K."/>
            <person name="Wedrychowicz H."/>
        </authorList>
    </citation>
    <scope>NUCLEOTIDE SEQUENCE [LARGE SCALE GENOMIC DNA]</scope>
    <source>
        <strain evidence="2">CGMCC 4.3555</strain>
    </source>
</reference>
<comment type="caution">
    <text evidence="1">The sequence shown here is derived from an EMBL/GenBank/DDBJ whole genome shotgun (WGS) entry which is preliminary data.</text>
</comment>
<dbReference type="EMBL" id="FRBK01000031">
    <property type="protein sequence ID" value="SHN29574.1"/>
    <property type="molecule type" value="Genomic_DNA"/>
</dbReference>
<dbReference type="Proteomes" id="UP000184388">
    <property type="component" value="Unassembled WGS sequence"/>
</dbReference>
<protein>
    <submittedName>
        <fullName evidence="1">Uncharacterized protein</fullName>
    </submittedName>
</protein>
<evidence type="ECO:0000313" key="1">
    <source>
        <dbReference type="EMBL" id="SHN29574.1"/>
    </source>
</evidence>
<sequence length="84" mass="9295">MALEALGVMLVESAVGVGSVRLWIREAAAAMRAMTMARVKTTTRPSWKGLEIRSGKNSRPVRIALLARDRWPRMAGPRSYRTGL</sequence>
<evidence type="ECO:0000313" key="2">
    <source>
        <dbReference type="Proteomes" id="UP000184388"/>
    </source>
</evidence>
<gene>
    <name evidence="1" type="ORF">SAMN05216268_13119</name>
</gene>
<name>A0A9X8R017_9ACTN</name>
<proteinExistence type="predicted"/>
<dbReference type="AlphaFoldDB" id="A0A9X8R017"/>
<organism evidence="1 2">
    <name type="scientific">Streptomyces yunnanensis</name>
    <dbReference type="NCBI Taxonomy" id="156453"/>
    <lineage>
        <taxon>Bacteria</taxon>
        <taxon>Bacillati</taxon>
        <taxon>Actinomycetota</taxon>
        <taxon>Actinomycetes</taxon>
        <taxon>Kitasatosporales</taxon>
        <taxon>Streptomycetaceae</taxon>
        <taxon>Streptomyces</taxon>
    </lineage>
</organism>